<keyword evidence="3" id="KW-1185">Reference proteome</keyword>
<protein>
    <submittedName>
        <fullName evidence="2">Uncharacterized protein</fullName>
    </submittedName>
</protein>
<feature type="compositionally biased region" description="Basic and acidic residues" evidence="1">
    <location>
        <begin position="93"/>
        <end position="112"/>
    </location>
</feature>
<dbReference type="Proteomes" id="UP000053342">
    <property type="component" value="Unassembled WGS sequence"/>
</dbReference>
<dbReference type="EMBL" id="KN847333">
    <property type="protein sequence ID" value="KIW45817.1"/>
    <property type="molecule type" value="Genomic_DNA"/>
</dbReference>
<evidence type="ECO:0000256" key="1">
    <source>
        <dbReference type="SAM" id="MobiDB-lite"/>
    </source>
</evidence>
<reference evidence="2 3" key="1">
    <citation type="submission" date="2015-01" db="EMBL/GenBank/DDBJ databases">
        <title>The Genome Sequence of Exophiala oligosperma CBS72588.</title>
        <authorList>
            <consortium name="The Broad Institute Genomics Platform"/>
            <person name="Cuomo C."/>
            <person name="de Hoog S."/>
            <person name="Gorbushina A."/>
            <person name="Stielow B."/>
            <person name="Teixiera M."/>
            <person name="Abouelleil A."/>
            <person name="Chapman S.B."/>
            <person name="Priest M."/>
            <person name="Young S.K."/>
            <person name="Wortman J."/>
            <person name="Nusbaum C."/>
            <person name="Birren B."/>
        </authorList>
    </citation>
    <scope>NUCLEOTIDE SEQUENCE [LARGE SCALE GENOMIC DNA]</scope>
    <source>
        <strain evidence="2 3">CBS 72588</strain>
    </source>
</reference>
<organism evidence="2 3">
    <name type="scientific">Exophiala oligosperma</name>
    <dbReference type="NCBI Taxonomy" id="215243"/>
    <lineage>
        <taxon>Eukaryota</taxon>
        <taxon>Fungi</taxon>
        <taxon>Dikarya</taxon>
        <taxon>Ascomycota</taxon>
        <taxon>Pezizomycotina</taxon>
        <taxon>Eurotiomycetes</taxon>
        <taxon>Chaetothyriomycetidae</taxon>
        <taxon>Chaetothyriales</taxon>
        <taxon>Herpotrichiellaceae</taxon>
        <taxon>Exophiala</taxon>
    </lineage>
</organism>
<accession>A0A0D2C7N0</accession>
<proteinExistence type="predicted"/>
<feature type="region of interest" description="Disordered" evidence="1">
    <location>
        <begin position="93"/>
        <end position="120"/>
    </location>
</feature>
<dbReference type="VEuPathDB" id="FungiDB:PV06_01528"/>
<feature type="region of interest" description="Disordered" evidence="1">
    <location>
        <begin position="12"/>
        <end position="46"/>
    </location>
</feature>
<dbReference type="HOGENOM" id="CLU_157387_0_0_1"/>
<dbReference type="AlphaFoldDB" id="A0A0D2C7N0"/>
<dbReference type="RefSeq" id="XP_016266033.1">
    <property type="nucleotide sequence ID" value="XM_016402136.1"/>
</dbReference>
<evidence type="ECO:0000313" key="2">
    <source>
        <dbReference type="EMBL" id="KIW45817.1"/>
    </source>
</evidence>
<dbReference type="GeneID" id="27353602"/>
<dbReference type="OrthoDB" id="4138659at2759"/>
<name>A0A0D2C7N0_9EURO</name>
<gene>
    <name evidence="2" type="ORF">PV06_01528</name>
</gene>
<sequence>MWKKLRAFFKLDRSSQPSKHRRQSDTFGGLSELAMPPPIENREDSEVYRHHTLEENFERSSRGEDIDAEDGEEDILVRHHTLEENLALAKELTREMNRQSQELRRLSSEHHRASSSGALT</sequence>
<evidence type="ECO:0000313" key="3">
    <source>
        <dbReference type="Proteomes" id="UP000053342"/>
    </source>
</evidence>